<dbReference type="EMBL" id="RWJN01000075">
    <property type="protein sequence ID" value="TCD68144.1"/>
    <property type="molecule type" value="Genomic_DNA"/>
</dbReference>
<gene>
    <name evidence="3" type="ORF">EIP91_011510</name>
</gene>
<evidence type="ECO:0000256" key="2">
    <source>
        <dbReference type="SAM" id="MobiDB-lite"/>
    </source>
</evidence>
<dbReference type="OrthoDB" id="6105938at2759"/>
<accession>A0A4R0RYF1</accession>
<feature type="compositionally biased region" description="Polar residues" evidence="2">
    <location>
        <begin position="462"/>
        <end position="476"/>
    </location>
</feature>
<keyword evidence="1" id="KW-0175">Coiled coil</keyword>
<keyword evidence="4" id="KW-1185">Reference proteome</keyword>
<feature type="compositionally biased region" description="Low complexity" evidence="2">
    <location>
        <begin position="430"/>
        <end position="450"/>
    </location>
</feature>
<feature type="region of interest" description="Disordered" evidence="2">
    <location>
        <begin position="396"/>
        <end position="600"/>
    </location>
</feature>
<feature type="compositionally biased region" description="Polar residues" evidence="2">
    <location>
        <begin position="339"/>
        <end position="353"/>
    </location>
</feature>
<evidence type="ECO:0000256" key="1">
    <source>
        <dbReference type="SAM" id="Coils"/>
    </source>
</evidence>
<feature type="compositionally biased region" description="Low complexity" evidence="2">
    <location>
        <begin position="354"/>
        <end position="372"/>
    </location>
</feature>
<evidence type="ECO:0000313" key="4">
    <source>
        <dbReference type="Proteomes" id="UP000292702"/>
    </source>
</evidence>
<feature type="compositionally biased region" description="Low complexity" evidence="2">
    <location>
        <begin position="501"/>
        <end position="521"/>
    </location>
</feature>
<sequence length="600" mass="66600">MDHTSEHLSDDEESSDDMDDDDDYAQHLLSLICDVTLAGGRTSVEVHDLVERVREWLVPLPEDSYRELRAAQILLWKVFRRRQDKDVSASLRAELEEAQRISEGLMLDNAKWRRKADEYKTKLAAAEIEVEDLKAKRLEEKTRCLDLESHYQDLLREMDLDWRGKVSKSDLRCFNENRELRDQVKKIRPDLVRTSPKGAPAIYADSTPATEPMTIEDRRPSGSPPKANRQSIFQLSPVPATLPMPAISSIHATFNSLAEDSEVEDVRKATSHTNRSAQPIPIKSAGYPRHASMLSRNDPDSASQSVPRSLVDIQMGSCSSSPLISSDLKHMSAERQYEPVSQSITMQDSTNSLSRRVAGSSRRPSVSSHSSSNYVPQDSEGQRLAMKAQLRDLLDRDASDNEAPRPQPPQVDRKPPPRTISPPRPPVMAPPRTTSPSRPSVAPPRRTTSPETRRSTSPESSAPVTRQPSPVSNSGSLDYPSDRAQGYSNGYAWTSGRVSHASAAAQQAERARQAKQTQAASAPPPPPQPAAPTYKDAGLQRDISNTYYVQQQQQQHTRPPFSRRPSDTSRGKPATSHPTVSSGLSRALWIAGEQPQAQRA</sequence>
<comment type="caution">
    <text evidence="3">The sequence shown here is derived from an EMBL/GenBank/DDBJ whole genome shotgun (WGS) entry which is preliminary data.</text>
</comment>
<dbReference type="AlphaFoldDB" id="A0A4R0RYF1"/>
<feature type="region of interest" description="Disordered" evidence="2">
    <location>
        <begin position="1"/>
        <end position="20"/>
    </location>
</feature>
<feature type="region of interest" description="Disordered" evidence="2">
    <location>
        <begin position="265"/>
        <end position="307"/>
    </location>
</feature>
<feature type="compositionally biased region" description="Acidic residues" evidence="2">
    <location>
        <begin position="9"/>
        <end position="20"/>
    </location>
</feature>
<reference evidence="3 4" key="1">
    <citation type="submission" date="2018-11" db="EMBL/GenBank/DDBJ databases">
        <title>Genome assembly of Steccherinum ochraceum LE-BIN_3174, the white-rot fungus of the Steccherinaceae family (The Residual Polyporoid clade, Polyporales, Basidiomycota).</title>
        <authorList>
            <person name="Fedorova T.V."/>
            <person name="Glazunova O.A."/>
            <person name="Landesman E.O."/>
            <person name="Moiseenko K.V."/>
            <person name="Psurtseva N.V."/>
            <person name="Savinova O.S."/>
            <person name="Shakhova N.V."/>
            <person name="Tyazhelova T.V."/>
            <person name="Vasina D.V."/>
        </authorList>
    </citation>
    <scope>NUCLEOTIDE SEQUENCE [LARGE SCALE GENOMIC DNA]</scope>
    <source>
        <strain evidence="3 4">LE-BIN_3174</strain>
    </source>
</reference>
<feature type="region of interest" description="Disordered" evidence="2">
    <location>
        <begin position="190"/>
        <end position="230"/>
    </location>
</feature>
<proteinExistence type="predicted"/>
<dbReference type="Proteomes" id="UP000292702">
    <property type="component" value="Unassembled WGS sequence"/>
</dbReference>
<feature type="region of interest" description="Disordered" evidence="2">
    <location>
        <begin position="332"/>
        <end position="381"/>
    </location>
</feature>
<feature type="compositionally biased region" description="Pro residues" evidence="2">
    <location>
        <begin position="417"/>
        <end position="429"/>
    </location>
</feature>
<name>A0A4R0RYF1_9APHY</name>
<dbReference type="STRING" id="92696.A0A4R0RYF1"/>
<organism evidence="3 4">
    <name type="scientific">Steccherinum ochraceum</name>
    <dbReference type="NCBI Taxonomy" id="92696"/>
    <lineage>
        <taxon>Eukaryota</taxon>
        <taxon>Fungi</taxon>
        <taxon>Dikarya</taxon>
        <taxon>Basidiomycota</taxon>
        <taxon>Agaricomycotina</taxon>
        <taxon>Agaricomycetes</taxon>
        <taxon>Polyporales</taxon>
        <taxon>Steccherinaceae</taxon>
        <taxon>Steccherinum</taxon>
    </lineage>
</organism>
<evidence type="ECO:0000313" key="3">
    <source>
        <dbReference type="EMBL" id="TCD68144.1"/>
    </source>
</evidence>
<feature type="coiled-coil region" evidence="1">
    <location>
        <begin position="109"/>
        <end position="143"/>
    </location>
</feature>
<protein>
    <submittedName>
        <fullName evidence="3">Uncharacterized protein</fullName>
    </submittedName>
</protein>